<organism evidence="3 4">
    <name type="scientific">Actinoplanes siamensis</name>
    <dbReference type="NCBI Taxonomy" id="1223317"/>
    <lineage>
        <taxon>Bacteria</taxon>
        <taxon>Bacillati</taxon>
        <taxon>Actinomycetota</taxon>
        <taxon>Actinomycetes</taxon>
        <taxon>Micromonosporales</taxon>
        <taxon>Micromonosporaceae</taxon>
        <taxon>Actinoplanes</taxon>
    </lineage>
</organism>
<evidence type="ECO:0000313" key="3">
    <source>
        <dbReference type="EMBL" id="GIF09316.1"/>
    </source>
</evidence>
<dbReference type="Proteomes" id="UP000629619">
    <property type="component" value="Unassembled WGS sequence"/>
</dbReference>
<keyword evidence="4" id="KW-1185">Reference proteome</keyword>
<sequence>MPKSQTFRPIDLARRHGLSAQAIRNYENDGVIPPARRTASGYRAYGERHVAAVDAFLALVAAYGHGPAAVIMRAVLRGDPEPAFAAIDAGHAVLSRDREALAAVEATAGLLTTPARAARPLPVGALAHRLGVTPATLRKWEQAGILAPSRDRVSRQRLYSPDDVRDADLAHLLRRGGHSLAHIATVLRQVRAAGGPEPLAASVGEWRARLTARGRAMLTAAARLAELLDRAPG</sequence>
<protein>
    <submittedName>
        <fullName evidence="3">MerR family transcriptional regulator</fullName>
    </submittedName>
</protein>
<name>A0A919NEB7_9ACTN</name>
<reference evidence="3" key="1">
    <citation type="submission" date="2021-01" db="EMBL/GenBank/DDBJ databases">
        <title>Whole genome shotgun sequence of Actinoplanes siamensis NBRC 109076.</title>
        <authorList>
            <person name="Komaki H."/>
            <person name="Tamura T."/>
        </authorList>
    </citation>
    <scope>NUCLEOTIDE SEQUENCE</scope>
    <source>
        <strain evidence="3">NBRC 109076</strain>
    </source>
</reference>
<gene>
    <name evidence="3" type="ORF">Asi03nite_68540</name>
</gene>
<dbReference type="InterPro" id="IPR000551">
    <property type="entry name" value="MerR-type_HTH_dom"/>
</dbReference>
<proteinExistence type="predicted"/>
<dbReference type="AlphaFoldDB" id="A0A919NEB7"/>
<dbReference type="Pfam" id="PF13411">
    <property type="entry name" value="MerR_1"/>
    <property type="match status" value="1"/>
</dbReference>
<feature type="domain" description="HTH merR-type" evidence="2">
    <location>
        <begin position="120"/>
        <end position="189"/>
    </location>
</feature>
<accession>A0A919NEB7</accession>
<dbReference type="EMBL" id="BOMW01000081">
    <property type="protein sequence ID" value="GIF09316.1"/>
    <property type="molecule type" value="Genomic_DNA"/>
</dbReference>
<dbReference type="Pfam" id="PF00376">
    <property type="entry name" value="MerR"/>
    <property type="match status" value="1"/>
</dbReference>
<dbReference type="SUPFAM" id="SSF46955">
    <property type="entry name" value="Putative DNA-binding domain"/>
    <property type="match status" value="2"/>
</dbReference>
<dbReference type="PANTHER" id="PTHR30204">
    <property type="entry name" value="REDOX-CYCLING DRUG-SENSING TRANSCRIPTIONAL ACTIVATOR SOXR"/>
    <property type="match status" value="1"/>
</dbReference>
<dbReference type="SMART" id="SM00422">
    <property type="entry name" value="HTH_MERR"/>
    <property type="match status" value="2"/>
</dbReference>
<dbReference type="PANTHER" id="PTHR30204:SF93">
    <property type="entry name" value="HTH MERR-TYPE DOMAIN-CONTAINING PROTEIN"/>
    <property type="match status" value="1"/>
</dbReference>
<keyword evidence="1" id="KW-0238">DNA-binding</keyword>
<dbReference type="GO" id="GO:0003677">
    <property type="term" value="F:DNA binding"/>
    <property type="evidence" value="ECO:0007669"/>
    <property type="project" value="UniProtKB-KW"/>
</dbReference>
<evidence type="ECO:0000256" key="1">
    <source>
        <dbReference type="ARBA" id="ARBA00023125"/>
    </source>
</evidence>
<dbReference type="RefSeq" id="WP_203684626.1">
    <property type="nucleotide sequence ID" value="NZ_BOMW01000081.1"/>
</dbReference>
<feature type="domain" description="HTH merR-type" evidence="2">
    <location>
        <begin position="6"/>
        <end position="53"/>
    </location>
</feature>
<dbReference type="PROSITE" id="PS50937">
    <property type="entry name" value="HTH_MERR_2"/>
    <property type="match status" value="2"/>
</dbReference>
<evidence type="ECO:0000259" key="2">
    <source>
        <dbReference type="PROSITE" id="PS50937"/>
    </source>
</evidence>
<dbReference type="InterPro" id="IPR009061">
    <property type="entry name" value="DNA-bd_dom_put_sf"/>
</dbReference>
<evidence type="ECO:0000313" key="4">
    <source>
        <dbReference type="Proteomes" id="UP000629619"/>
    </source>
</evidence>
<dbReference type="InterPro" id="IPR047057">
    <property type="entry name" value="MerR_fam"/>
</dbReference>
<dbReference type="Gene3D" id="1.10.1660.10">
    <property type="match status" value="2"/>
</dbReference>
<dbReference type="GO" id="GO:0003700">
    <property type="term" value="F:DNA-binding transcription factor activity"/>
    <property type="evidence" value="ECO:0007669"/>
    <property type="project" value="InterPro"/>
</dbReference>
<dbReference type="PROSITE" id="PS00552">
    <property type="entry name" value="HTH_MERR_1"/>
    <property type="match status" value="1"/>
</dbReference>
<comment type="caution">
    <text evidence="3">The sequence shown here is derived from an EMBL/GenBank/DDBJ whole genome shotgun (WGS) entry which is preliminary data.</text>
</comment>